<feature type="region of interest" description="Disordered" evidence="1">
    <location>
        <begin position="1"/>
        <end position="21"/>
    </location>
</feature>
<feature type="compositionally biased region" description="Pro residues" evidence="1">
    <location>
        <begin position="232"/>
        <end position="244"/>
    </location>
</feature>
<evidence type="ECO:0000313" key="3">
    <source>
        <dbReference type="Proteomes" id="UP000765509"/>
    </source>
</evidence>
<gene>
    <name evidence="2" type="ORF">O181_026557</name>
</gene>
<feature type="compositionally biased region" description="Basic and acidic residues" evidence="1">
    <location>
        <begin position="245"/>
        <end position="256"/>
    </location>
</feature>
<protein>
    <submittedName>
        <fullName evidence="2">Uncharacterized protein</fullName>
    </submittedName>
</protein>
<evidence type="ECO:0000313" key="2">
    <source>
        <dbReference type="EMBL" id="MBW0486842.1"/>
    </source>
</evidence>
<accession>A0A9Q3CQU2</accession>
<feature type="region of interest" description="Disordered" evidence="1">
    <location>
        <begin position="230"/>
        <end position="256"/>
    </location>
</feature>
<sequence length="299" mass="34012">MAPHRLPFPIPSSFNPSDRQKTTTCEINNLTLMSLSKDIHRVQSCQDGKGRSYSMGALPVLRRKLSNRSTKAIKWFENRFRANKSAKKSEDLWGTSHESFDSENNRLTSRNTSFSDNVFPDGYVPLSTTIHKLQRQALEEEATNMCPGPSNYSFPDIPLHASVDLYRPLIAADREKRAERRKLGIGHSPLSAETHRSSFVESASASATWEPHYEVNRLRSYWPELVEGLNEPGPPPNVPLPELPPESRDNIIPRPGESHLNKALKSLYSKDNASSRFFTFPRMRSPRKSLGEDLYYQRT</sequence>
<keyword evidence="3" id="KW-1185">Reference proteome</keyword>
<feature type="compositionally biased region" description="Polar residues" evidence="1">
    <location>
        <begin position="12"/>
        <end position="21"/>
    </location>
</feature>
<reference evidence="2" key="1">
    <citation type="submission" date="2021-03" db="EMBL/GenBank/DDBJ databases">
        <title>Draft genome sequence of rust myrtle Austropuccinia psidii MF-1, a brazilian biotype.</title>
        <authorList>
            <person name="Quecine M.C."/>
            <person name="Pachon D.M.R."/>
            <person name="Bonatelli M.L."/>
            <person name="Correr F.H."/>
            <person name="Franceschini L.M."/>
            <person name="Leite T.F."/>
            <person name="Margarido G.R.A."/>
            <person name="Almeida C.A."/>
            <person name="Ferrarezi J.A."/>
            <person name="Labate C.A."/>
        </authorList>
    </citation>
    <scope>NUCLEOTIDE SEQUENCE</scope>
    <source>
        <strain evidence="2">MF-1</strain>
    </source>
</reference>
<dbReference type="Proteomes" id="UP000765509">
    <property type="component" value="Unassembled WGS sequence"/>
</dbReference>
<feature type="compositionally biased region" description="Pro residues" evidence="1">
    <location>
        <begin position="1"/>
        <end position="10"/>
    </location>
</feature>
<name>A0A9Q3CQU2_9BASI</name>
<organism evidence="2 3">
    <name type="scientific">Austropuccinia psidii MF-1</name>
    <dbReference type="NCBI Taxonomy" id="1389203"/>
    <lineage>
        <taxon>Eukaryota</taxon>
        <taxon>Fungi</taxon>
        <taxon>Dikarya</taxon>
        <taxon>Basidiomycota</taxon>
        <taxon>Pucciniomycotina</taxon>
        <taxon>Pucciniomycetes</taxon>
        <taxon>Pucciniales</taxon>
        <taxon>Sphaerophragmiaceae</taxon>
        <taxon>Austropuccinia</taxon>
    </lineage>
</organism>
<proteinExistence type="predicted"/>
<comment type="caution">
    <text evidence="2">The sequence shown here is derived from an EMBL/GenBank/DDBJ whole genome shotgun (WGS) entry which is preliminary data.</text>
</comment>
<dbReference type="EMBL" id="AVOT02008837">
    <property type="protein sequence ID" value="MBW0486842.1"/>
    <property type="molecule type" value="Genomic_DNA"/>
</dbReference>
<dbReference type="AlphaFoldDB" id="A0A9Q3CQU2"/>
<evidence type="ECO:0000256" key="1">
    <source>
        <dbReference type="SAM" id="MobiDB-lite"/>
    </source>
</evidence>